<sequence length="396" mass="42059">MLRIGLTGGMGAGKSTVARMLADRGAVIVDSDLIAREVVAPGTEGLAALVDAFGAGILSADGSLDRPALAAKAFADDASRARLNSITHPLVGKRTGELIAAAAPDAIVVQDIPLLVENGLAPLMNLVLVVDVPAETRLHRLVEFRGVAEADARARIAAQATDEQRRAVADVLLDNSGAPADIEGTVRALWDERLVPFEHNLRTATPARRKEVRLVPANPEWDAQAQRLIARLWVACGQAAARIDHIGSTSVPELPAKDVIDLQITVADLAAADGLRDALGAAGFPVRPSVTQDNPKPTPADPEGVDTALWSKRFHQSADPGRLANVHVRVDGTPGQQFALRFRDWLRADPAARAEYLELKRAGEAKAAGLSGAEATTAYLDVKEPWFDAVYQRLFG</sequence>
<dbReference type="Gene3D" id="3.30.460.10">
    <property type="entry name" value="Beta Polymerase, domain 2"/>
    <property type="match status" value="1"/>
</dbReference>
<dbReference type="EC" id="2.7.1.24" evidence="7 8"/>
<evidence type="ECO:0000313" key="10">
    <source>
        <dbReference type="Proteomes" id="UP000031364"/>
    </source>
</evidence>
<accession>A0ABR4ZH37</accession>
<evidence type="ECO:0000256" key="8">
    <source>
        <dbReference type="NCBIfam" id="TIGR00152"/>
    </source>
</evidence>
<evidence type="ECO:0000256" key="4">
    <source>
        <dbReference type="ARBA" id="ARBA00022741"/>
    </source>
</evidence>
<name>A0ABR4ZH37_9NOCA</name>
<comment type="similarity">
    <text evidence="7">Belongs to the CoaE family.</text>
</comment>
<comment type="similarity">
    <text evidence="2">In the C-terminal section; belongs to the UPF0157 (GrpB) family.</text>
</comment>
<dbReference type="Proteomes" id="UP000031364">
    <property type="component" value="Unassembled WGS sequence"/>
</dbReference>
<comment type="subcellular location">
    <subcellularLocation>
        <location evidence="7">Cytoplasm</location>
    </subcellularLocation>
</comment>
<comment type="catalytic activity">
    <reaction evidence="7">
        <text>3'-dephospho-CoA + ATP = ADP + CoA + H(+)</text>
        <dbReference type="Rhea" id="RHEA:18245"/>
        <dbReference type="ChEBI" id="CHEBI:15378"/>
        <dbReference type="ChEBI" id="CHEBI:30616"/>
        <dbReference type="ChEBI" id="CHEBI:57287"/>
        <dbReference type="ChEBI" id="CHEBI:57328"/>
        <dbReference type="ChEBI" id="CHEBI:456216"/>
        <dbReference type="EC" id="2.7.1.24"/>
    </reaction>
</comment>
<dbReference type="InterPro" id="IPR027417">
    <property type="entry name" value="P-loop_NTPase"/>
</dbReference>
<dbReference type="Gene3D" id="3.40.50.300">
    <property type="entry name" value="P-loop containing nucleotide triphosphate hydrolases"/>
    <property type="match status" value="1"/>
</dbReference>
<dbReference type="SUPFAM" id="SSF52540">
    <property type="entry name" value="P-loop containing nucleoside triphosphate hydrolases"/>
    <property type="match status" value="1"/>
</dbReference>
<dbReference type="GO" id="GO:0004140">
    <property type="term" value="F:dephospho-CoA kinase activity"/>
    <property type="evidence" value="ECO:0007669"/>
    <property type="project" value="UniProtKB-EC"/>
</dbReference>
<proteinExistence type="inferred from homology"/>
<dbReference type="PANTHER" id="PTHR10695">
    <property type="entry name" value="DEPHOSPHO-COA KINASE-RELATED"/>
    <property type="match status" value="1"/>
</dbReference>
<feature type="binding site" evidence="7">
    <location>
        <begin position="11"/>
        <end position="16"/>
    </location>
    <ligand>
        <name>ATP</name>
        <dbReference type="ChEBI" id="CHEBI:30616"/>
    </ligand>
</feature>
<keyword evidence="6 7" id="KW-0173">Coenzyme A biosynthesis</keyword>
<dbReference type="InterPro" id="IPR007344">
    <property type="entry name" value="GrpB/CoaE"/>
</dbReference>
<dbReference type="PANTHER" id="PTHR10695:SF46">
    <property type="entry name" value="BIFUNCTIONAL COENZYME A SYNTHASE-RELATED"/>
    <property type="match status" value="1"/>
</dbReference>
<comment type="similarity">
    <text evidence="1">In the N-terminal section; belongs to the CoaE family.</text>
</comment>
<evidence type="ECO:0000256" key="1">
    <source>
        <dbReference type="ARBA" id="ARBA00008826"/>
    </source>
</evidence>
<reference evidence="9 10" key="1">
    <citation type="journal article" date="2014" name="Int. J. Syst. Evol. Microbiol.">
        <title>Nocardia vulneris sp. nov., isolated from wounds of human patients in North America.</title>
        <authorList>
            <person name="Lasker B.A."/>
            <person name="Bell M."/>
            <person name="Klenk H.P."/>
            <person name="Sproer C."/>
            <person name="Schumann C."/>
            <person name="Schumann P."/>
            <person name="Brown J.M."/>
        </authorList>
    </citation>
    <scope>NUCLEOTIDE SEQUENCE [LARGE SCALE GENOMIC DNA]</scope>
    <source>
        <strain evidence="9 10">W9851</strain>
    </source>
</reference>
<dbReference type="PROSITE" id="PS51219">
    <property type="entry name" value="DPCK"/>
    <property type="match status" value="1"/>
</dbReference>
<dbReference type="CDD" id="cd02022">
    <property type="entry name" value="DPCK"/>
    <property type="match status" value="1"/>
</dbReference>
<dbReference type="NCBIfam" id="NF002879">
    <property type="entry name" value="PRK03333.1"/>
    <property type="match status" value="1"/>
</dbReference>
<dbReference type="Pfam" id="PF01121">
    <property type="entry name" value="CoaE"/>
    <property type="match status" value="1"/>
</dbReference>
<keyword evidence="7 9" id="KW-0418">Kinase</keyword>
<dbReference type="EMBL" id="JNFP01000012">
    <property type="protein sequence ID" value="KIA64630.1"/>
    <property type="molecule type" value="Genomic_DNA"/>
</dbReference>
<dbReference type="NCBIfam" id="TIGR00152">
    <property type="entry name" value="dephospho-CoA kinase"/>
    <property type="match status" value="1"/>
</dbReference>
<evidence type="ECO:0000256" key="7">
    <source>
        <dbReference type="HAMAP-Rule" id="MF_00376"/>
    </source>
</evidence>
<dbReference type="SUPFAM" id="SSF81301">
    <property type="entry name" value="Nucleotidyltransferase"/>
    <property type="match status" value="1"/>
</dbReference>
<evidence type="ECO:0000256" key="3">
    <source>
        <dbReference type="ARBA" id="ARBA00022490"/>
    </source>
</evidence>
<keyword evidence="10" id="KW-1185">Reference proteome</keyword>
<comment type="caution">
    <text evidence="9">The sequence shown here is derived from an EMBL/GenBank/DDBJ whole genome shotgun (WGS) entry which is preliminary data.</text>
</comment>
<keyword evidence="3 7" id="KW-0963">Cytoplasm</keyword>
<comment type="pathway">
    <text evidence="7">Cofactor biosynthesis; coenzyme A biosynthesis; CoA from (R)-pantothenate: step 5/5.</text>
</comment>
<dbReference type="RefSeq" id="WP_043668747.1">
    <property type="nucleotide sequence ID" value="NZ_BDCI01000018.1"/>
</dbReference>
<dbReference type="InterPro" id="IPR043519">
    <property type="entry name" value="NT_sf"/>
</dbReference>
<evidence type="ECO:0000256" key="2">
    <source>
        <dbReference type="ARBA" id="ARBA00011058"/>
    </source>
</evidence>
<protein>
    <recommendedName>
        <fullName evidence="7 8">Dephospho-CoA kinase</fullName>
        <ecNumber evidence="7 8">2.7.1.24</ecNumber>
    </recommendedName>
    <alternativeName>
        <fullName evidence="7">Dephosphocoenzyme A kinase</fullName>
    </alternativeName>
</protein>
<dbReference type="InterPro" id="IPR001977">
    <property type="entry name" value="Depp_CoAkinase"/>
</dbReference>
<evidence type="ECO:0000313" key="9">
    <source>
        <dbReference type="EMBL" id="KIA64630.1"/>
    </source>
</evidence>
<comment type="function">
    <text evidence="7">Catalyzes the phosphorylation of the 3'-hydroxyl group of dephosphocoenzyme A to form coenzyme A.</text>
</comment>
<dbReference type="HAMAP" id="MF_00376">
    <property type="entry name" value="Dephospho_CoA_kinase"/>
    <property type="match status" value="1"/>
</dbReference>
<evidence type="ECO:0000256" key="5">
    <source>
        <dbReference type="ARBA" id="ARBA00022840"/>
    </source>
</evidence>
<gene>
    <name evidence="7 9" type="primary">coaE</name>
    <name evidence="9" type="ORF">FG87_12165</name>
</gene>
<organism evidence="9 10">
    <name type="scientific">Nocardia vulneris</name>
    <dbReference type="NCBI Taxonomy" id="1141657"/>
    <lineage>
        <taxon>Bacteria</taxon>
        <taxon>Bacillati</taxon>
        <taxon>Actinomycetota</taxon>
        <taxon>Actinomycetes</taxon>
        <taxon>Mycobacteriales</taxon>
        <taxon>Nocardiaceae</taxon>
        <taxon>Nocardia</taxon>
    </lineage>
</organism>
<keyword evidence="5 7" id="KW-0067">ATP-binding</keyword>
<evidence type="ECO:0000256" key="6">
    <source>
        <dbReference type="ARBA" id="ARBA00022993"/>
    </source>
</evidence>
<keyword evidence="7 9" id="KW-0808">Transferase</keyword>
<dbReference type="Pfam" id="PF04229">
    <property type="entry name" value="GrpB"/>
    <property type="match status" value="1"/>
</dbReference>
<keyword evidence="4 7" id="KW-0547">Nucleotide-binding</keyword>